<dbReference type="EMBL" id="NXII01000015">
    <property type="protein sequence ID" value="RXI39080.1"/>
    <property type="molecule type" value="Genomic_DNA"/>
</dbReference>
<dbReference type="Gene3D" id="3.30.1330.20">
    <property type="entry name" value="Tubulin/FtsZ, C-terminal domain"/>
    <property type="match status" value="1"/>
</dbReference>
<dbReference type="Pfam" id="PF12327">
    <property type="entry name" value="FtsZ_C"/>
    <property type="match status" value="1"/>
</dbReference>
<dbReference type="AlphaFoldDB" id="A0A6M8NLJ4"/>
<accession>A0A6M8NLJ4</accession>
<name>A0A6M8NLJ4_9BACT</name>
<dbReference type="InterPro" id="IPR037103">
    <property type="entry name" value="Tubulin/FtsZ-like_C"/>
</dbReference>
<dbReference type="Proteomes" id="UP000290378">
    <property type="component" value="Unassembled WGS sequence"/>
</dbReference>
<dbReference type="RefSeq" id="WP_129014126.1">
    <property type="nucleotide sequence ID" value="NZ_CBCSEI010000012.1"/>
</dbReference>
<evidence type="ECO:0000313" key="1">
    <source>
        <dbReference type="EMBL" id="RXI39080.1"/>
    </source>
</evidence>
<sequence>MSLDTEKDDLFDLQIILSKIGKVAGYVKVFSLDDNIALDVQNEFSNELKSAKGVWIEFEILPTVSIFTINDIMSFFNEKIDEDCEIIFKTTINENMPENKVKCKILFTGLV</sequence>
<evidence type="ECO:0000313" key="2">
    <source>
        <dbReference type="Proteomes" id="UP000290378"/>
    </source>
</evidence>
<gene>
    <name evidence="1" type="ORF">CP963_10420</name>
</gene>
<proteinExistence type="predicted"/>
<organism evidence="1 2">
    <name type="scientific">Arcobacter cloacae</name>
    <dbReference type="NCBI Taxonomy" id="1054034"/>
    <lineage>
        <taxon>Bacteria</taxon>
        <taxon>Pseudomonadati</taxon>
        <taxon>Campylobacterota</taxon>
        <taxon>Epsilonproteobacteria</taxon>
        <taxon>Campylobacterales</taxon>
        <taxon>Arcobacteraceae</taxon>
        <taxon>Arcobacter</taxon>
    </lineage>
</organism>
<dbReference type="InterPro" id="IPR024757">
    <property type="entry name" value="FtsZ_C"/>
</dbReference>
<comment type="caution">
    <text evidence="1">The sequence shown here is derived from an EMBL/GenBank/DDBJ whole genome shotgun (WGS) entry which is preliminary data.</text>
</comment>
<dbReference type="InterPro" id="IPR008280">
    <property type="entry name" value="Tub_FtsZ_C"/>
</dbReference>
<dbReference type="SUPFAM" id="SSF55307">
    <property type="entry name" value="Tubulin C-terminal domain-like"/>
    <property type="match status" value="1"/>
</dbReference>
<protein>
    <submittedName>
        <fullName evidence="1">Uncharacterized protein</fullName>
    </submittedName>
</protein>
<keyword evidence="2" id="KW-1185">Reference proteome</keyword>
<reference evidence="1 2" key="1">
    <citation type="submission" date="2017-09" db="EMBL/GenBank/DDBJ databases">
        <title>Genomics of the genus Arcobacter.</title>
        <authorList>
            <person name="Perez-Cataluna A."/>
            <person name="Figueras M.J."/>
            <person name="Salas-Masso N."/>
        </authorList>
    </citation>
    <scope>NUCLEOTIDE SEQUENCE [LARGE SCALE GENOMIC DNA]</scope>
    <source>
        <strain evidence="1 2">CECT 7834</strain>
    </source>
</reference>